<name>A0A516GN36_9FLAO</name>
<gene>
    <name evidence="3" type="ORF">FNB79_02770</name>
</gene>
<evidence type="ECO:0000313" key="4">
    <source>
        <dbReference type="Proteomes" id="UP000319209"/>
    </source>
</evidence>
<dbReference type="KEGG" id="fop:FNB79_02770"/>
<dbReference type="Gene3D" id="3.30.1150.10">
    <property type="match status" value="1"/>
</dbReference>
<feature type="domain" description="TonB C-terminal" evidence="2">
    <location>
        <begin position="205"/>
        <end position="265"/>
    </location>
</feature>
<protein>
    <recommendedName>
        <fullName evidence="2">TonB C-terminal domain-containing protein</fullName>
    </recommendedName>
</protein>
<dbReference type="AlphaFoldDB" id="A0A516GN36"/>
<dbReference type="GO" id="GO:0055085">
    <property type="term" value="P:transmembrane transport"/>
    <property type="evidence" value="ECO:0007669"/>
    <property type="project" value="InterPro"/>
</dbReference>
<dbReference type="OrthoDB" id="1522859at2"/>
<accession>A0A516GN36</accession>
<keyword evidence="1" id="KW-0472">Membrane</keyword>
<dbReference type="EMBL" id="CP041637">
    <property type="protein sequence ID" value="QDO92942.1"/>
    <property type="molecule type" value="Genomic_DNA"/>
</dbReference>
<feature type="transmembrane region" description="Helical" evidence="1">
    <location>
        <begin position="33"/>
        <end position="51"/>
    </location>
</feature>
<evidence type="ECO:0000259" key="2">
    <source>
        <dbReference type="Pfam" id="PF03544"/>
    </source>
</evidence>
<dbReference type="SUPFAM" id="SSF74653">
    <property type="entry name" value="TolA/TonB C-terminal domain"/>
    <property type="match status" value="1"/>
</dbReference>
<dbReference type="RefSeq" id="WP_143379849.1">
    <property type="nucleotide sequence ID" value="NZ_CP041637.1"/>
</dbReference>
<keyword evidence="1" id="KW-1133">Transmembrane helix</keyword>
<keyword evidence="1" id="KW-0812">Transmembrane</keyword>
<evidence type="ECO:0000256" key="1">
    <source>
        <dbReference type="SAM" id="Phobius"/>
    </source>
</evidence>
<dbReference type="InterPro" id="IPR037682">
    <property type="entry name" value="TonB_C"/>
</dbReference>
<evidence type="ECO:0000313" key="3">
    <source>
        <dbReference type="EMBL" id="QDO92942.1"/>
    </source>
</evidence>
<reference evidence="3 4" key="1">
    <citation type="submission" date="2019-07" db="EMBL/GenBank/DDBJ databases">
        <title>Genome sequencing for Formosa sp. PS13.</title>
        <authorList>
            <person name="Park S.-J."/>
        </authorList>
    </citation>
    <scope>NUCLEOTIDE SEQUENCE [LARGE SCALE GENOMIC DNA]</scope>
    <source>
        <strain evidence="3 4">PS13</strain>
    </source>
</reference>
<sequence length="268" mass="30332">MKDLVKKDLLLIRVNDKSDVIHSRDVKLKNNTMIYFQIGLIVCLLLVYGLFETSFKQQELPKVDYAANIEESSEYMMDNFIIYETPKAVQTIEKKSVKKTILSDTPIVVDNNATVDTDFKAVFTQTDETPVLKDASDLDIVEIPEDEDEIFNMMGVEIVPVFPGCESSKSNEARKTCMSEKLSKLIQKKFNTNLAADEGLTGIQKIHVQFKINNKGEVTDVKARAPNKTLENEAKRVIGEVPTMIPGKQRNKNVSVMYTMPILFKVQD</sequence>
<keyword evidence="4" id="KW-1185">Reference proteome</keyword>
<dbReference type="Pfam" id="PF03544">
    <property type="entry name" value="TonB_C"/>
    <property type="match status" value="1"/>
</dbReference>
<dbReference type="Proteomes" id="UP000319209">
    <property type="component" value="Chromosome"/>
</dbReference>
<proteinExistence type="predicted"/>
<organism evidence="3 4">
    <name type="scientific">Formosa sediminum</name>
    <dbReference type="NCBI Taxonomy" id="2594004"/>
    <lineage>
        <taxon>Bacteria</taxon>
        <taxon>Pseudomonadati</taxon>
        <taxon>Bacteroidota</taxon>
        <taxon>Flavobacteriia</taxon>
        <taxon>Flavobacteriales</taxon>
        <taxon>Flavobacteriaceae</taxon>
        <taxon>Formosa</taxon>
    </lineage>
</organism>